<evidence type="ECO:0000256" key="1">
    <source>
        <dbReference type="SAM" id="MobiDB-lite"/>
    </source>
</evidence>
<proteinExistence type="predicted"/>
<accession>A0ABR3EIB5</accession>
<feature type="region of interest" description="Disordered" evidence="1">
    <location>
        <begin position="1"/>
        <end position="39"/>
    </location>
</feature>
<organism evidence="2 3">
    <name type="scientific">Marasmius crinis-equi</name>
    <dbReference type="NCBI Taxonomy" id="585013"/>
    <lineage>
        <taxon>Eukaryota</taxon>
        <taxon>Fungi</taxon>
        <taxon>Dikarya</taxon>
        <taxon>Basidiomycota</taxon>
        <taxon>Agaricomycotina</taxon>
        <taxon>Agaricomycetes</taxon>
        <taxon>Agaricomycetidae</taxon>
        <taxon>Agaricales</taxon>
        <taxon>Marasmiineae</taxon>
        <taxon>Marasmiaceae</taxon>
        <taxon>Marasmius</taxon>
    </lineage>
</organism>
<evidence type="ECO:0000313" key="2">
    <source>
        <dbReference type="EMBL" id="KAL0562608.1"/>
    </source>
</evidence>
<reference evidence="2 3" key="1">
    <citation type="submission" date="2024-02" db="EMBL/GenBank/DDBJ databases">
        <title>A draft genome for the cacao thread blight pathogen Marasmius crinis-equi.</title>
        <authorList>
            <person name="Cohen S.P."/>
            <person name="Baruah I.K."/>
            <person name="Amoako-Attah I."/>
            <person name="Bukari Y."/>
            <person name="Meinhardt L.W."/>
            <person name="Bailey B.A."/>
        </authorList>
    </citation>
    <scope>NUCLEOTIDE SEQUENCE [LARGE SCALE GENOMIC DNA]</scope>
    <source>
        <strain evidence="2 3">GH-76</strain>
    </source>
</reference>
<protein>
    <submittedName>
        <fullName evidence="2">Uncharacterized protein</fullName>
    </submittedName>
</protein>
<feature type="compositionally biased region" description="Basic residues" evidence="1">
    <location>
        <begin position="23"/>
        <end position="39"/>
    </location>
</feature>
<dbReference type="Proteomes" id="UP001465976">
    <property type="component" value="Unassembled WGS sequence"/>
</dbReference>
<keyword evidence="3" id="KW-1185">Reference proteome</keyword>
<evidence type="ECO:0000313" key="3">
    <source>
        <dbReference type="Proteomes" id="UP001465976"/>
    </source>
</evidence>
<sequence length="99" mass="10893">MPKTPRDGTSSMEPSPVGETPPHPHKKNARAHKKRRHNKAVASVIVDQLSGAIGQVALKNSRFNREAEVGGLHSARRLARKLFSSLSDVYPPRSHLIVE</sequence>
<gene>
    <name evidence="2" type="ORF">V5O48_019477</name>
</gene>
<dbReference type="EMBL" id="JBAHYK010005035">
    <property type="protein sequence ID" value="KAL0562608.1"/>
    <property type="molecule type" value="Genomic_DNA"/>
</dbReference>
<comment type="caution">
    <text evidence="2">The sequence shown here is derived from an EMBL/GenBank/DDBJ whole genome shotgun (WGS) entry which is preliminary data.</text>
</comment>
<feature type="non-terminal residue" evidence="2">
    <location>
        <position position="99"/>
    </location>
</feature>
<name>A0ABR3EIB5_9AGAR</name>